<dbReference type="Proteomes" id="UP001299235">
    <property type="component" value="Unassembled WGS sequence"/>
</dbReference>
<dbReference type="EMBL" id="JAJEQE010000074">
    <property type="protein sequence ID" value="MCC2150378.1"/>
    <property type="molecule type" value="Genomic_DNA"/>
</dbReference>
<gene>
    <name evidence="5" type="ORF">LKD42_14200</name>
</gene>
<evidence type="ECO:0000259" key="4">
    <source>
        <dbReference type="PROSITE" id="PS50949"/>
    </source>
</evidence>
<evidence type="ECO:0000313" key="5">
    <source>
        <dbReference type="EMBL" id="MCC2150378.1"/>
    </source>
</evidence>
<dbReference type="InterPro" id="IPR036388">
    <property type="entry name" value="WH-like_DNA-bd_sf"/>
</dbReference>
<reference evidence="5 6" key="1">
    <citation type="submission" date="2021-10" db="EMBL/GenBank/DDBJ databases">
        <title>Anaerobic single-cell dispensing facilitates the cultivation of human gut bacteria.</title>
        <authorList>
            <person name="Afrizal A."/>
        </authorList>
    </citation>
    <scope>NUCLEOTIDE SEQUENCE [LARGE SCALE GENOMIC DNA]</scope>
    <source>
        <strain evidence="5 6">CLA-AA-H246</strain>
    </source>
</reference>
<sequence>MIVIDSQSRQPIYEQIVEHVESLIAAGVMSQGEQLPSVRALAVELSINPNTIQKAYAILEEHGAIYPVKGKGNFVSEKDKVTDRMKGQCFGRLKETVDQAKKLGINEEEFSIKVRTYYREGKHD</sequence>
<dbReference type="PANTHER" id="PTHR38445:SF9">
    <property type="entry name" value="HTH-TYPE TRANSCRIPTIONAL REPRESSOR YTRA"/>
    <property type="match status" value="1"/>
</dbReference>
<organism evidence="5 6">
    <name type="scientific">Hominisplanchenecus faecis</name>
    <dbReference type="NCBI Taxonomy" id="2885351"/>
    <lineage>
        <taxon>Bacteria</taxon>
        <taxon>Bacillati</taxon>
        <taxon>Bacillota</taxon>
        <taxon>Clostridia</taxon>
        <taxon>Lachnospirales</taxon>
        <taxon>Lachnospiraceae</taxon>
        <taxon>Hominisplanchenecus</taxon>
    </lineage>
</organism>
<evidence type="ECO:0000256" key="1">
    <source>
        <dbReference type="ARBA" id="ARBA00023015"/>
    </source>
</evidence>
<proteinExistence type="predicted"/>
<evidence type="ECO:0000313" key="6">
    <source>
        <dbReference type="Proteomes" id="UP001299235"/>
    </source>
</evidence>
<accession>A0ABS8F016</accession>
<dbReference type="Gene3D" id="1.10.10.10">
    <property type="entry name" value="Winged helix-like DNA-binding domain superfamily/Winged helix DNA-binding domain"/>
    <property type="match status" value="1"/>
</dbReference>
<dbReference type="CDD" id="cd07377">
    <property type="entry name" value="WHTH_GntR"/>
    <property type="match status" value="1"/>
</dbReference>
<evidence type="ECO:0000256" key="3">
    <source>
        <dbReference type="ARBA" id="ARBA00023163"/>
    </source>
</evidence>
<dbReference type="InterPro" id="IPR000524">
    <property type="entry name" value="Tscrpt_reg_HTH_GntR"/>
</dbReference>
<dbReference type="SUPFAM" id="SSF46785">
    <property type="entry name" value="Winged helix' DNA-binding domain"/>
    <property type="match status" value="1"/>
</dbReference>
<keyword evidence="6" id="KW-1185">Reference proteome</keyword>
<name>A0ABS8F016_9FIRM</name>
<keyword evidence="1" id="KW-0805">Transcription regulation</keyword>
<dbReference type="PROSITE" id="PS50949">
    <property type="entry name" value="HTH_GNTR"/>
    <property type="match status" value="1"/>
</dbReference>
<feature type="domain" description="HTH gntR-type" evidence="4">
    <location>
        <begin position="10"/>
        <end position="78"/>
    </location>
</feature>
<dbReference type="InterPro" id="IPR036390">
    <property type="entry name" value="WH_DNA-bd_sf"/>
</dbReference>
<dbReference type="SMART" id="SM00345">
    <property type="entry name" value="HTH_GNTR"/>
    <property type="match status" value="1"/>
</dbReference>
<keyword evidence="3" id="KW-0804">Transcription</keyword>
<protein>
    <submittedName>
        <fullName evidence="5">GntR family transcriptional regulator</fullName>
    </submittedName>
</protein>
<evidence type="ECO:0000256" key="2">
    <source>
        <dbReference type="ARBA" id="ARBA00023125"/>
    </source>
</evidence>
<dbReference type="Pfam" id="PF00392">
    <property type="entry name" value="GntR"/>
    <property type="match status" value="1"/>
</dbReference>
<comment type="caution">
    <text evidence="5">The sequence shown here is derived from an EMBL/GenBank/DDBJ whole genome shotgun (WGS) entry which is preliminary data.</text>
</comment>
<keyword evidence="2" id="KW-0238">DNA-binding</keyword>
<dbReference type="PANTHER" id="PTHR38445">
    <property type="entry name" value="HTH-TYPE TRANSCRIPTIONAL REPRESSOR YTRA"/>
    <property type="match status" value="1"/>
</dbReference>
<dbReference type="RefSeq" id="WP_022119059.1">
    <property type="nucleotide sequence ID" value="NZ_JAJEQE010000074.1"/>
</dbReference>